<evidence type="ECO:0000256" key="2">
    <source>
        <dbReference type="SAM" id="Phobius"/>
    </source>
</evidence>
<dbReference type="Proteomes" id="UP000326396">
    <property type="component" value="Linkage Group LG12"/>
</dbReference>
<protein>
    <submittedName>
        <fullName evidence="3">Uncharacterized protein</fullName>
    </submittedName>
</protein>
<keyword evidence="2" id="KW-0472">Membrane</keyword>
<feature type="compositionally biased region" description="Basic residues" evidence="1">
    <location>
        <begin position="218"/>
        <end position="232"/>
    </location>
</feature>
<reference evidence="3 4" key="1">
    <citation type="submission" date="2019-05" db="EMBL/GenBank/DDBJ databases">
        <title>Mikania micrantha, genome provides insights into the molecular mechanism of rapid growth.</title>
        <authorList>
            <person name="Liu B."/>
        </authorList>
    </citation>
    <scope>NUCLEOTIDE SEQUENCE [LARGE SCALE GENOMIC DNA]</scope>
    <source>
        <strain evidence="3">NLD-2019</strain>
        <tissue evidence="3">Leaf</tissue>
    </source>
</reference>
<comment type="caution">
    <text evidence="3">The sequence shown here is derived from an EMBL/GenBank/DDBJ whole genome shotgun (WGS) entry which is preliminary data.</text>
</comment>
<feature type="region of interest" description="Disordered" evidence="1">
    <location>
        <begin position="206"/>
        <end position="247"/>
    </location>
</feature>
<evidence type="ECO:0000256" key="1">
    <source>
        <dbReference type="SAM" id="MobiDB-lite"/>
    </source>
</evidence>
<keyword evidence="4" id="KW-1185">Reference proteome</keyword>
<sequence length="308" mass="34048">MSGSSSRPEERSTQTGHKVNGLQNPVTGKPQAKNGMLNQVLIQLAQRGHWSSTRAGPPKENGPNGSCMNIACVTPYRVVCRLKKNDGFRLNESSRGFSENRISSAADNYHQSASNTQTIVGDEFEAKSCSLDSKSSFRSDSESVSDLQLIADLPSGYSTPFKEGDIEDDCFADIINDDIIKLDESGSHSLILHGVLSGTKYTEMLPPETLSNQGTAVRRFRRPKGHNNRTKHGNPSSKNDHNQTSSDKKVPGCVFSILGGNANTLSRFHPLYLVFLFLFILLVAWRVDRIEVATRQLWYWVRKGADCL</sequence>
<name>A0A5N6PH81_9ASTR</name>
<feature type="compositionally biased region" description="Basic and acidic residues" evidence="1">
    <location>
        <begin position="238"/>
        <end position="247"/>
    </location>
</feature>
<proteinExistence type="predicted"/>
<feature type="transmembrane region" description="Helical" evidence="2">
    <location>
        <begin position="270"/>
        <end position="287"/>
    </location>
</feature>
<dbReference type="EMBL" id="SZYD01000004">
    <property type="protein sequence ID" value="KAD6453391.1"/>
    <property type="molecule type" value="Genomic_DNA"/>
</dbReference>
<keyword evidence="2" id="KW-1133">Transmembrane helix</keyword>
<feature type="region of interest" description="Disordered" evidence="1">
    <location>
        <begin position="1"/>
        <end position="31"/>
    </location>
</feature>
<evidence type="ECO:0000313" key="4">
    <source>
        <dbReference type="Proteomes" id="UP000326396"/>
    </source>
</evidence>
<dbReference type="OrthoDB" id="1935348at2759"/>
<feature type="compositionally biased region" description="Polar residues" evidence="1">
    <location>
        <begin position="13"/>
        <end position="26"/>
    </location>
</feature>
<accession>A0A5N6PH81</accession>
<organism evidence="3 4">
    <name type="scientific">Mikania micrantha</name>
    <name type="common">bitter vine</name>
    <dbReference type="NCBI Taxonomy" id="192012"/>
    <lineage>
        <taxon>Eukaryota</taxon>
        <taxon>Viridiplantae</taxon>
        <taxon>Streptophyta</taxon>
        <taxon>Embryophyta</taxon>
        <taxon>Tracheophyta</taxon>
        <taxon>Spermatophyta</taxon>
        <taxon>Magnoliopsida</taxon>
        <taxon>eudicotyledons</taxon>
        <taxon>Gunneridae</taxon>
        <taxon>Pentapetalae</taxon>
        <taxon>asterids</taxon>
        <taxon>campanulids</taxon>
        <taxon>Asterales</taxon>
        <taxon>Asteraceae</taxon>
        <taxon>Asteroideae</taxon>
        <taxon>Heliantheae alliance</taxon>
        <taxon>Eupatorieae</taxon>
        <taxon>Mikania</taxon>
    </lineage>
</organism>
<evidence type="ECO:0000313" key="3">
    <source>
        <dbReference type="EMBL" id="KAD6453391.1"/>
    </source>
</evidence>
<dbReference type="AlphaFoldDB" id="A0A5N6PH81"/>
<keyword evidence="2" id="KW-0812">Transmembrane</keyword>
<gene>
    <name evidence="3" type="ORF">E3N88_08096</name>
</gene>